<dbReference type="EMBL" id="BAABKN010000027">
    <property type="protein sequence ID" value="GAA4752274.1"/>
    <property type="molecule type" value="Genomic_DNA"/>
</dbReference>
<proteinExistence type="predicted"/>
<evidence type="ECO:0000313" key="1">
    <source>
        <dbReference type="EMBL" id="GAA4752274.1"/>
    </source>
</evidence>
<evidence type="ECO:0008006" key="3">
    <source>
        <dbReference type="Google" id="ProtNLM"/>
    </source>
</evidence>
<comment type="caution">
    <text evidence="1">The sequence shown here is derived from an EMBL/GenBank/DDBJ whole genome shotgun (WGS) entry which is preliminary data.</text>
</comment>
<protein>
    <recommendedName>
        <fullName evidence="3">Lipoprotein</fullName>
    </recommendedName>
</protein>
<evidence type="ECO:0000313" key="2">
    <source>
        <dbReference type="Proteomes" id="UP001499882"/>
    </source>
</evidence>
<keyword evidence="2" id="KW-1185">Reference proteome</keyword>
<dbReference type="Proteomes" id="UP001499882">
    <property type="component" value="Unassembled WGS sequence"/>
</dbReference>
<reference evidence="2" key="1">
    <citation type="journal article" date="2019" name="Int. J. Syst. Evol. Microbiol.">
        <title>The Global Catalogue of Microorganisms (GCM) 10K type strain sequencing project: providing services to taxonomists for standard genome sequencing and annotation.</title>
        <authorList>
            <consortium name="The Broad Institute Genomics Platform"/>
            <consortium name="The Broad Institute Genome Sequencing Center for Infectious Disease"/>
            <person name="Wu L."/>
            <person name="Ma J."/>
        </authorList>
    </citation>
    <scope>NUCLEOTIDE SEQUENCE [LARGE SCALE GENOMIC DNA]</scope>
    <source>
        <strain evidence="2">JCM 18532</strain>
    </source>
</reference>
<dbReference type="PROSITE" id="PS51257">
    <property type="entry name" value="PROKAR_LIPOPROTEIN"/>
    <property type="match status" value="1"/>
</dbReference>
<sequence>MRAGVIAALLLTVVGLLGSGCDRASTKLTGSGGDEPVADAAPARPILVTQEWGVVDGMLSVVVRNTTDRTLRSAAGVITARDRNDVLIVSSLEAQDGVCCSVVDLPPGQEFGLYVDVGDAAEEISRVDVAYRDVAWASADESQPSTLEVRPVQLDGNGRGAVVVAKVHTDEPMVAQASVQAFLDGPDGTFLAVVAGRWYCFSQGTHEIRMQLLHPVPAGTTVDRVVIHPVADDPDGTALNCAGPAEAG</sequence>
<accession>A0ABP8ZBZ9</accession>
<gene>
    <name evidence="1" type="ORF">GCM10023350_41930</name>
</gene>
<name>A0ABP8ZBZ9_9ACTN</name>
<organism evidence="1 2">
    <name type="scientific">Nocardioides endophyticus</name>
    <dbReference type="NCBI Taxonomy" id="1353775"/>
    <lineage>
        <taxon>Bacteria</taxon>
        <taxon>Bacillati</taxon>
        <taxon>Actinomycetota</taxon>
        <taxon>Actinomycetes</taxon>
        <taxon>Propionibacteriales</taxon>
        <taxon>Nocardioidaceae</taxon>
        <taxon>Nocardioides</taxon>
    </lineage>
</organism>